<proteinExistence type="predicted"/>
<gene>
    <name evidence="1" type="ORF">JCGZ_24329</name>
</gene>
<evidence type="ECO:0000313" key="1">
    <source>
        <dbReference type="EMBL" id="KDP42555.1"/>
    </source>
</evidence>
<dbReference type="EMBL" id="KK914294">
    <property type="protein sequence ID" value="KDP42555.1"/>
    <property type="molecule type" value="Genomic_DNA"/>
</dbReference>
<evidence type="ECO:0000313" key="2">
    <source>
        <dbReference type="Proteomes" id="UP000027138"/>
    </source>
</evidence>
<accession>A0A067LDH9</accession>
<keyword evidence="2" id="KW-1185">Reference proteome</keyword>
<dbReference type="Proteomes" id="UP000027138">
    <property type="component" value="Unassembled WGS sequence"/>
</dbReference>
<organism evidence="1 2">
    <name type="scientific">Jatropha curcas</name>
    <name type="common">Barbados nut</name>
    <dbReference type="NCBI Taxonomy" id="180498"/>
    <lineage>
        <taxon>Eukaryota</taxon>
        <taxon>Viridiplantae</taxon>
        <taxon>Streptophyta</taxon>
        <taxon>Embryophyta</taxon>
        <taxon>Tracheophyta</taxon>
        <taxon>Spermatophyta</taxon>
        <taxon>Magnoliopsida</taxon>
        <taxon>eudicotyledons</taxon>
        <taxon>Gunneridae</taxon>
        <taxon>Pentapetalae</taxon>
        <taxon>rosids</taxon>
        <taxon>fabids</taxon>
        <taxon>Malpighiales</taxon>
        <taxon>Euphorbiaceae</taxon>
        <taxon>Crotonoideae</taxon>
        <taxon>Jatropheae</taxon>
        <taxon>Jatropha</taxon>
    </lineage>
</organism>
<protein>
    <submittedName>
        <fullName evidence="1">Uncharacterized protein</fullName>
    </submittedName>
</protein>
<name>A0A067LDH9_JATCU</name>
<dbReference type="AlphaFoldDB" id="A0A067LDH9"/>
<reference evidence="1 2" key="1">
    <citation type="journal article" date="2014" name="PLoS ONE">
        <title>Global Analysis of Gene Expression Profiles in Physic Nut (Jatropha curcas L.) Seedlings Exposed to Salt Stress.</title>
        <authorList>
            <person name="Zhang L."/>
            <person name="Zhang C."/>
            <person name="Wu P."/>
            <person name="Chen Y."/>
            <person name="Li M."/>
            <person name="Jiang H."/>
            <person name="Wu G."/>
        </authorList>
    </citation>
    <scope>NUCLEOTIDE SEQUENCE [LARGE SCALE GENOMIC DNA]</scope>
    <source>
        <strain evidence="2">cv. GZQX0401</strain>
        <tissue evidence="1">Young leaves</tissue>
    </source>
</reference>
<sequence>MALPESYTIGVIYEGDTVYLYDAQPDRMSYIVLLQNVMFERFKDTDYIELNLVRRQGEPSVVMPNVFYSQVADIMSLHNENLQPNREVPCNGVGEAESNIGSQTEISGDV</sequence>